<dbReference type="InterPro" id="IPR050410">
    <property type="entry name" value="CCR4/nocturin_mRNA_transcr"/>
</dbReference>
<dbReference type="Gene3D" id="3.60.10.10">
    <property type="entry name" value="Endonuclease/exonuclease/phosphatase"/>
    <property type="match status" value="1"/>
</dbReference>
<evidence type="ECO:0000313" key="4">
    <source>
        <dbReference type="RefSeq" id="XP_022249396.1"/>
    </source>
</evidence>
<feature type="domain" description="Endonuclease/exonuclease/phosphatase" evidence="2">
    <location>
        <begin position="115"/>
        <end position="447"/>
    </location>
</feature>
<protein>
    <submittedName>
        <fullName evidence="4">CCR4-NOT transcription complex subunit 6-like isoform X2</fullName>
    </submittedName>
</protein>
<evidence type="ECO:0000259" key="2">
    <source>
        <dbReference type="Pfam" id="PF03372"/>
    </source>
</evidence>
<proteinExistence type="predicted"/>
<dbReference type="GeneID" id="106465760"/>
<dbReference type="SUPFAM" id="SSF56219">
    <property type="entry name" value="DNase I-like"/>
    <property type="match status" value="1"/>
</dbReference>
<dbReference type="PANTHER" id="PTHR12121">
    <property type="entry name" value="CARBON CATABOLITE REPRESSOR PROTEIN 4"/>
    <property type="match status" value="1"/>
</dbReference>
<dbReference type="InterPro" id="IPR005135">
    <property type="entry name" value="Endo/exonuclease/phosphatase"/>
</dbReference>
<dbReference type="PANTHER" id="PTHR12121:SF100">
    <property type="entry name" value="POLY(A)-SPECIFIC RIBONUCLEASE"/>
    <property type="match status" value="1"/>
</dbReference>
<dbReference type="InterPro" id="IPR036691">
    <property type="entry name" value="Endo/exonu/phosph_ase_sf"/>
</dbReference>
<gene>
    <name evidence="4" type="primary">LOC106465760</name>
</gene>
<keyword evidence="3" id="KW-1185">Reference proteome</keyword>
<organism evidence="3 4">
    <name type="scientific">Limulus polyphemus</name>
    <name type="common">Atlantic horseshoe crab</name>
    <dbReference type="NCBI Taxonomy" id="6850"/>
    <lineage>
        <taxon>Eukaryota</taxon>
        <taxon>Metazoa</taxon>
        <taxon>Ecdysozoa</taxon>
        <taxon>Arthropoda</taxon>
        <taxon>Chelicerata</taxon>
        <taxon>Merostomata</taxon>
        <taxon>Xiphosura</taxon>
        <taxon>Limulidae</taxon>
        <taxon>Limulus</taxon>
    </lineage>
</organism>
<dbReference type="Proteomes" id="UP000694941">
    <property type="component" value="Unplaced"/>
</dbReference>
<evidence type="ECO:0000256" key="1">
    <source>
        <dbReference type="SAM" id="MobiDB-lite"/>
    </source>
</evidence>
<feature type="compositionally biased region" description="Low complexity" evidence="1">
    <location>
        <begin position="68"/>
        <end position="83"/>
    </location>
</feature>
<feature type="region of interest" description="Disordered" evidence="1">
    <location>
        <begin position="63"/>
        <end position="83"/>
    </location>
</feature>
<dbReference type="Pfam" id="PF03372">
    <property type="entry name" value="Exo_endo_phos"/>
    <property type="match status" value="1"/>
</dbReference>
<evidence type="ECO:0000313" key="3">
    <source>
        <dbReference type="Proteomes" id="UP000694941"/>
    </source>
</evidence>
<reference evidence="4" key="1">
    <citation type="submission" date="2025-08" db="UniProtKB">
        <authorList>
            <consortium name="RefSeq"/>
        </authorList>
    </citation>
    <scope>IDENTIFICATION</scope>
    <source>
        <tissue evidence="4">Muscle</tissue>
    </source>
</reference>
<name>A0ABM1T0J0_LIMPO</name>
<sequence>MLPIIPKLDSSKPLIRKETVSSSPESVCEVTARIVTSPCGSRDLEIKFLPTLSSCYGDDKSTADESETVSTSGSESSSPSCISPFTQLHPPQRPWIPLALPDSQKPTCIFTVMCYNILCPKYATRQLYGYCPSWALSWEYRRKGIMEEIRHYSADIISLQEVETDQFYNFFLPELKHEGYDGIFSPKSRAKIVLESERKHVDGCAIFFRSDKFSLIKDHLVEFNQLAMANAEGSDDMLNRVQTKDNIGLTALLQTREGAFENGTADTSQIHQPLLVCTAHLHWDPEFCDVKTIQTMMLMNELQSIVEEASQSFYSGSQRCDANNIPLLLCGDFNSLPGSGVVEFLSSGRISVDHIDFKKLGYKDCLRKLSSTDKTNEYTHDFKLSRAYKDDIMAYTNYTYDFKGIIDYIFYSKKHITVLGLLGSLDQEWIKENKIAGCPHPHIPSDHFPLLVEVEMTLPTSSPMLLNGLMLNR</sequence>
<dbReference type="RefSeq" id="XP_022249396.1">
    <property type="nucleotide sequence ID" value="XM_022393688.1"/>
</dbReference>
<dbReference type="CDD" id="cd09097">
    <property type="entry name" value="Deadenylase_CCR4"/>
    <property type="match status" value="1"/>
</dbReference>
<accession>A0ABM1T0J0</accession>